<feature type="coiled-coil region" evidence="1">
    <location>
        <begin position="112"/>
        <end position="167"/>
    </location>
</feature>
<sequence length="204" mass="23667">MACRRSYNNERAKWREKCREKLSEHISVRLGIKMDPEKVRLITNPDDPYVWHILPGREHLFSKHMSKLSTGAYIQLCRELGSGFEAVPTEVNRLICNSNCLFAQHSSFKSTIEELEANNKICSTKVNRLQDSLTVEINRRESAEYKLQRSKEQMQTLREERDALAQEVKSFVVLKSKCKDLVATSRTWLDDARTSLEIFSEGLE</sequence>
<gene>
    <name evidence="2" type="ORF">K469DRAFT_590073</name>
</gene>
<organism evidence="2 3">
    <name type="scientific">Zopfia rhizophila CBS 207.26</name>
    <dbReference type="NCBI Taxonomy" id="1314779"/>
    <lineage>
        <taxon>Eukaryota</taxon>
        <taxon>Fungi</taxon>
        <taxon>Dikarya</taxon>
        <taxon>Ascomycota</taxon>
        <taxon>Pezizomycotina</taxon>
        <taxon>Dothideomycetes</taxon>
        <taxon>Dothideomycetes incertae sedis</taxon>
        <taxon>Zopfiaceae</taxon>
        <taxon>Zopfia</taxon>
    </lineage>
</organism>
<dbReference type="AlphaFoldDB" id="A0A6A6DNX0"/>
<reference evidence="2" key="1">
    <citation type="journal article" date="2020" name="Stud. Mycol.">
        <title>101 Dothideomycetes genomes: a test case for predicting lifestyles and emergence of pathogens.</title>
        <authorList>
            <person name="Haridas S."/>
            <person name="Albert R."/>
            <person name="Binder M."/>
            <person name="Bloem J."/>
            <person name="Labutti K."/>
            <person name="Salamov A."/>
            <person name="Andreopoulos B."/>
            <person name="Baker S."/>
            <person name="Barry K."/>
            <person name="Bills G."/>
            <person name="Bluhm B."/>
            <person name="Cannon C."/>
            <person name="Castanera R."/>
            <person name="Culley D."/>
            <person name="Daum C."/>
            <person name="Ezra D."/>
            <person name="Gonzalez J."/>
            <person name="Henrissat B."/>
            <person name="Kuo A."/>
            <person name="Liang C."/>
            <person name="Lipzen A."/>
            <person name="Lutzoni F."/>
            <person name="Magnuson J."/>
            <person name="Mondo S."/>
            <person name="Nolan M."/>
            <person name="Ohm R."/>
            <person name="Pangilinan J."/>
            <person name="Park H.-J."/>
            <person name="Ramirez L."/>
            <person name="Alfaro M."/>
            <person name="Sun H."/>
            <person name="Tritt A."/>
            <person name="Yoshinaga Y."/>
            <person name="Zwiers L.-H."/>
            <person name="Turgeon B."/>
            <person name="Goodwin S."/>
            <person name="Spatafora J."/>
            <person name="Crous P."/>
            <person name="Grigoriev I."/>
        </authorList>
    </citation>
    <scope>NUCLEOTIDE SEQUENCE</scope>
    <source>
        <strain evidence="2">CBS 207.26</strain>
    </source>
</reference>
<evidence type="ECO:0000313" key="2">
    <source>
        <dbReference type="EMBL" id="KAF2181264.1"/>
    </source>
</evidence>
<keyword evidence="1" id="KW-0175">Coiled coil</keyword>
<dbReference type="EMBL" id="ML994653">
    <property type="protein sequence ID" value="KAF2181264.1"/>
    <property type="molecule type" value="Genomic_DNA"/>
</dbReference>
<evidence type="ECO:0000313" key="3">
    <source>
        <dbReference type="Proteomes" id="UP000800200"/>
    </source>
</evidence>
<protein>
    <submittedName>
        <fullName evidence="2">Uncharacterized protein</fullName>
    </submittedName>
</protein>
<name>A0A6A6DNX0_9PEZI</name>
<dbReference type="OrthoDB" id="5428321at2759"/>
<evidence type="ECO:0000256" key="1">
    <source>
        <dbReference type="SAM" id="Coils"/>
    </source>
</evidence>
<accession>A0A6A6DNX0</accession>
<dbReference type="Proteomes" id="UP000800200">
    <property type="component" value="Unassembled WGS sequence"/>
</dbReference>
<keyword evidence="3" id="KW-1185">Reference proteome</keyword>
<proteinExistence type="predicted"/>